<evidence type="ECO:0000313" key="1">
    <source>
        <dbReference type="EMBL" id="MPC92120.1"/>
    </source>
</evidence>
<evidence type="ECO:0000313" key="2">
    <source>
        <dbReference type="Proteomes" id="UP000324222"/>
    </source>
</evidence>
<comment type="caution">
    <text evidence="1">The sequence shown here is derived from an EMBL/GenBank/DDBJ whole genome shotgun (WGS) entry which is preliminary data.</text>
</comment>
<dbReference type="EMBL" id="VSRR010090184">
    <property type="protein sequence ID" value="MPC92120.1"/>
    <property type="molecule type" value="Genomic_DNA"/>
</dbReference>
<dbReference type="AlphaFoldDB" id="A0A5B7J5Y7"/>
<proteinExistence type="predicted"/>
<name>A0A5B7J5Y7_PORTR</name>
<accession>A0A5B7J5Y7</accession>
<protein>
    <submittedName>
        <fullName evidence="1">Uncharacterized protein</fullName>
    </submittedName>
</protein>
<reference evidence="1 2" key="1">
    <citation type="submission" date="2019-05" db="EMBL/GenBank/DDBJ databases">
        <title>Another draft genome of Portunus trituberculatus and its Hox gene families provides insights of decapod evolution.</title>
        <authorList>
            <person name="Jeong J.-H."/>
            <person name="Song I."/>
            <person name="Kim S."/>
            <person name="Choi T."/>
            <person name="Kim D."/>
            <person name="Ryu S."/>
            <person name="Kim W."/>
        </authorList>
    </citation>
    <scope>NUCLEOTIDE SEQUENCE [LARGE SCALE GENOMIC DNA]</scope>
    <source>
        <tissue evidence="1">Muscle</tissue>
    </source>
</reference>
<gene>
    <name evidence="1" type="ORF">E2C01_087192</name>
</gene>
<dbReference type="Proteomes" id="UP000324222">
    <property type="component" value="Unassembled WGS sequence"/>
</dbReference>
<keyword evidence="2" id="KW-1185">Reference proteome</keyword>
<organism evidence="1 2">
    <name type="scientific">Portunus trituberculatus</name>
    <name type="common">Swimming crab</name>
    <name type="synonym">Neptunus trituberculatus</name>
    <dbReference type="NCBI Taxonomy" id="210409"/>
    <lineage>
        <taxon>Eukaryota</taxon>
        <taxon>Metazoa</taxon>
        <taxon>Ecdysozoa</taxon>
        <taxon>Arthropoda</taxon>
        <taxon>Crustacea</taxon>
        <taxon>Multicrustacea</taxon>
        <taxon>Malacostraca</taxon>
        <taxon>Eumalacostraca</taxon>
        <taxon>Eucarida</taxon>
        <taxon>Decapoda</taxon>
        <taxon>Pleocyemata</taxon>
        <taxon>Brachyura</taxon>
        <taxon>Eubrachyura</taxon>
        <taxon>Portunoidea</taxon>
        <taxon>Portunidae</taxon>
        <taxon>Portuninae</taxon>
        <taxon>Portunus</taxon>
    </lineage>
</organism>
<sequence>MEHVPTAMFRTLVGISSTTNRYCSWNTAVVKNLPRFTRKKFTRAGEESRQDQCGTKNLLTLASIRTSPHTLILCSCTALI</sequence>